<dbReference type="KEGG" id="sla:SERLADRAFT_476354"/>
<dbReference type="HOGENOM" id="CLU_137500_1_0_1"/>
<dbReference type="AlphaFoldDB" id="F8P7A3"/>
<proteinExistence type="predicted"/>
<reference evidence="2" key="1">
    <citation type="submission" date="2011-04" db="EMBL/GenBank/DDBJ databases">
        <title>Evolution of plant cell wall degrading machinery underlies the functional diversity of forest fungi.</title>
        <authorList>
            <consortium name="US DOE Joint Genome Institute (JGI-PGF)"/>
            <person name="Eastwood D.C."/>
            <person name="Floudas D."/>
            <person name="Binder M."/>
            <person name="Majcherczyk A."/>
            <person name="Schneider P."/>
            <person name="Aerts A."/>
            <person name="Asiegbu F.O."/>
            <person name="Baker S.E."/>
            <person name="Barry K."/>
            <person name="Bendiksby M."/>
            <person name="Blumentritt M."/>
            <person name="Coutinho P.M."/>
            <person name="Cullen D."/>
            <person name="Cullen D."/>
            <person name="Gathman A."/>
            <person name="Goodell B."/>
            <person name="Henrissat B."/>
            <person name="Ihrmark K."/>
            <person name="Kauserud H."/>
            <person name="Kohler A."/>
            <person name="LaButti K."/>
            <person name="Lapidus A."/>
            <person name="Lavin J.L."/>
            <person name="Lee Y.-H."/>
            <person name="Lindquist E."/>
            <person name="Lilly W."/>
            <person name="Lucas S."/>
            <person name="Morin E."/>
            <person name="Murat C."/>
            <person name="Oguiza J.A."/>
            <person name="Park J."/>
            <person name="Pisabarro A.G."/>
            <person name="Riley R."/>
            <person name="Rosling A."/>
            <person name="Salamov A."/>
            <person name="Schmidt O."/>
            <person name="Schmutz J."/>
            <person name="Skrede I."/>
            <person name="Stenlid J."/>
            <person name="Wiebenga A."/>
            <person name="Xie X."/>
            <person name="Kues U."/>
            <person name="Hibbett D.S."/>
            <person name="Hoffmeister D."/>
            <person name="Hogberg N."/>
            <person name="Martin F."/>
            <person name="Grigoriev I.V."/>
            <person name="Watkinson S.C."/>
        </authorList>
    </citation>
    <scope>NUCLEOTIDE SEQUENCE</scope>
    <source>
        <strain evidence="2">S7.9</strain>
    </source>
</reference>
<sequence>MMFKRILSLALFTSAAFAQSIRIGYPPEGTSVIAGSNVTVQIQLPPTLTNTQPISVAIGLQSCPSGNCLPVADILGDLLYAGPIQPVYGPGAYYPYQNFSVTVPPTIANGTAQIGVAYFSLIGAGLYPFFQLLNETVNVV</sequence>
<dbReference type="InterPro" id="IPR045469">
    <property type="entry name" value="Nis1"/>
</dbReference>
<dbReference type="GeneID" id="18820793"/>
<dbReference type="Proteomes" id="UP000008064">
    <property type="component" value="Unassembled WGS sequence"/>
</dbReference>
<dbReference type="Pfam" id="PF19271">
    <property type="entry name" value="Nis1"/>
    <property type="match status" value="1"/>
</dbReference>
<gene>
    <name evidence="2" type="ORF">SERLADRAFT_476354</name>
</gene>
<accession>F8P7A3</accession>
<dbReference type="EMBL" id="GL945439">
    <property type="protein sequence ID" value="EGO21319.1"/>
    <property type="molecule type" value="Genomic_DNA"/>
</dbReference>
<name>F8P7A3_SERL9</name>
<dbReference type="OrthoDB" id="2841294at2759"/>
<feature type="chain" id="PRO_5003382034" evidence="1">
    <location>
        <begin position="19"/>
        <end position="140"/>
    </location>
</feature>
<organism>
    <name type="scientific">Serpula lacrymans var. lacrymans (strain S7.9)</name>
    <name type="common">Dry rot fungus</name>
    <dbReference type="NCBI Taxonomy" id="578457"/>
    <lineage>
        <taxon>Eukaryota</taxon>
        <taxon>Fungi</taxon>
        <taxon>Dikarya</taxon>
        <taxon>Basidiomycota</taxon>
        <taxon>Agaricomycotina</taxon>
        <taxon>Agaricomycetes</taxon>
        <taxon>Agaricomycetidae</taxon>
        <taxon>Boletales</taxon>
        <taxon>Coniophorineae</taxon>
        <taxon>Serpulaceae</taxon>
        <taxon>Serpula</taxon>
    </lineage>
</organism>
<protein>
    <submittedName>
        <fullName evidence="2">Uncharacterized protein</fullName>
    </submittedName>
</protein>
<evidence type="ECO:0000313" key="2">
    <source>
        <dbReference type="EMBL" id="EGO21319.1"/>
    </source>
</evidence>
<evidence type="ECO:0000256" key="1">
    <source>
        <dbReference type="SAM" id="SignalP"/>
    </source>
</evidence>
<keyword evidence="1" id="KW-0732">Signal</keyword>
<feature type="signal peptide" evidence="1">
    <location>
        <begin position="1"/>
        <end position="18"/>
    </location>
</feature>
<dbReference type="RefSeq" id="XP_007322276.1">
    <property type="nucleotide sequence ID" value="XM_007322214.1"/>
</dbReference>